<dbReference type="Pfam" id="PF00589">
    <property type="entry name" value="Phage_integrase"/>
    <property type="match status" value="1"/>
</dbReference>
<reference evidence="4" key="1">
    <citation type="submission" date="2018-05" db="EMBL/GenBank/DDBJ databases">
        <authorList>
            <person name="Lanie J.A."/>
            <person name="Ng W.-L."/>
            <person name="Kazmierczak K.M."/>
            <person name="Andrzejewski T.M."/>
            <person name="Davidsen T.M."/>
            <person name="Wayne K.J."/>
            <person name="Tettelin H."/>
            <person name="Glass J.I."/>
            <person name="Rusch D."/>
            <person name="Podicherti R."/>
            <person name="Tsui H.-C.T."/>
            <person name="Winkler M.E."/>
        </authorList>
    </citation>
    <scope>NUCLEOTIDE SEQUENCE</scope>
</reference>
<feature type="domain" description="Tyr recombinase" evidence="3">
    <location>
        <begin position="182"/>
        <end position="340"/>
    </location>
</feature>
<sequence>MTYKTDRTNLWKRKNTWYFRKSWRDKNHTRHWFIVSLETHSLTVARKRHDEIMGRWDEVMDGDEFEWSWQGEHNRTTVKERRLDAVVEKYIKHKQADGLVDSSIKRIRNSMDNLINHLGSGFNYTAISTDDIDSFKRTIAGDRTPAGVNVDIRNVRTFCNWLFHTERINRQLPIKELPEPKRKPQHLTEAHIVAIWELDSLTMQMKRIIGFLIATGLRVSSAFQGHMEGNWLVIPADAKYNKSKRELEINLDPTLHKIWLEMMELKAEWKERGFQFRNLTGKISKQFKRAIRECGIDDSQHLHNTRHTFAVRTWLKTNNIYMVKEQLGHSSVAVTEGYAE</sequence>
<dbReference type="Gene3D" id="1.10.150.130">
    <property type="match status" value="1"/>
</dbReference>
<dbReference type="GO" id="GO:0006310">
    <property type="term" value="P:DNA recombination"/>
    <property type="evidence" value="ECO:0007669"/>
    <property type="project" value="UniProtKB-KW"/>
</dbReference>
<evidence type="ECO:0000256" key="1">
    <source>
        <dbReference type="ARBA" id="ARBA00023125"/>
    </source>
</evidence>
<evidence type="ECO:0000256" key="2">
    <source>
        <dbReference type="ARBA" id="ARBA00023172"/>
    </source>
</evidence>
<gene>
    <name evidence="4" type="ORF">METZ01_LOCUS294483</name>
</gene>
<dbReference type="AlphaFoldDB" id="A0A382LXY9"/>
<dbReference type="GO" id="GO:0003677">
    <property type="term" value="F:DNA binding"/>
    <property type="evidence" value="ECO:0007669"/>
    <property type="project" value="UniProtKB-KW"/>
</dbReference>
<dbReference type="PANTHER" id="PTHR30349:SF41">
    <property type="entry name" value="INTEGRASE_RECOMBINASE PROTEIN MJ0367-RELATED"/>
    <property type="match status" value="1"/>
</dbReference>
<dbReference type="GO" id="GO:0015074">
    <property type="term" value="P:DNA integration"/>
    <property type="evidence" value="ECO:0007669"/>
    <property type="project" value="InterPro"/>
</dbReference>
<protein>
    <recommendedName>
        <fullName evidence="3">Tyr recombinase domain-containing protein</fullName>
    </recommendedName>
</protein>
<dbReference type="SUPFAM" id="SSF56349">
    <property type="entry name" value="DNA breaking-rejoining enzymes"/>
    <property type="match status" value="1"/>
</dbReference>
<proteinExistence type="predicted"/>
<feature type="non-terminal residue" evidence="4">
    <location>
        <position position="340"/>
    </location>
</feature>
<evidence type="ECO:0000259" key="3">
    <source>
        <dbReference type="PROSITE" id="PS51898"/>
    </source>
</evidence>
<keyword evidence="2" id="KW-0233">DNA recombination</keyword>
<dbReference type="InterPro" id="IPR002104">
    <property type="entry name" value="Integrase_catalytic"/>
</dbReference>
<organism evidence="4">
    <name type="scientific">marine metagenome</name>
    <dbReference type="NCBI Taxonomy" id="408172"/>
    <lineage>
        <taxon>unclassified sequences</taxon>
        <taxon>metagenomes</taxon>
        <taxon>ecological metagenomes</taxon>
    </lineage>
</organism>
<dbReference type="Gene3D" id="1.10.443.10">
    <property type="entry name" value="Intergrase catalytic core"/>
    <property type="match status" value="1"/>
</dbReference>
<dbReference type="InterPro" id="IPR050090">
    <property type="entry name" value="Tyrosine_recombinase_XerCD"/>
</dbReference>
<dbReference type="PROSITE" id="PS51898">
    <property type="entry name" value="TYR_RECOMBINASE"/>
    <property type="match status" value="1"/>
</dbReference>
<name>A0A382LXY9_9ZZZZ</name>
<dbReference type="InterPro" id="IPR010998">
    <property type="entry name" value="Integrase_recombinase_N"/>
</dbReference>
<evidence type="ECO:0000313" key="4">
    <source>
        <dbReference type="EMBL" id="SVC41629.1"/>
    </source>
</evidence>
<dbReference type="EMBL" id="UINC01090037">
    <property type="protein sequence ID" value="SVC41629.1"/>
    <property type="molecule type" value="Genomic_DNA"/>
</dbReference>
<accession>A0A382LXY9</accession>
<keyword evidence="1" id="KW-0238">DNA-binding</keyword>
<dbReference type="InterPro" id="IPR013762">
    <property type="entry name" value="Integrase-like_cat_sf"/>
</dbReference>
<dbReference type="PANTHER" id="PTHR30349">
    <property type="entry name" value="PHAGE INTEGRASE-RELATED"/>
    <property type="match status" value="1"/>
</dbReference>
<dbReference type="InterPro" id="IPR011010">
    <property type="entry name" value="DNA_brk_join_enz"/>
</dbReference>